<dbReference type="SUPFAM" id="SSF46689">
    <property type="entry name" value="Homeodomain-like"/>
    <property type="match status" value="1"/>
</dbReference>
<evidence type="ECO:0000313" key="9">
    <source>
        <dbReference type="EMBL" id="GGC01728.1"/>
    </source>
</evidence>
<name>A0ABQ1KJE3_9GAMM</name>
<dbReference type="Pfam" id="PF00158">
    <property type="entry name" value="Sigma54_activat"/>
    <property type="match status" value="1"/>
</dbReference>
<protein>
    <submittedName>
        <fullName evidence="9">Fis family transcriptional regulator</fullName>
    </submittedName>
</protein>
<dbReference type="Pfam" id="PF02954">
    <property type="entry name" value="HTH_8"/>
    <property type="match status" value="1"/>
</dbReference>
<dbReference type="InterPro" id="IPR025943">
    <property type="entry name" value="Sigma_54_int_dom_ATP-bd_2"/>
</dbReference>
<proteinExistence type="predicted"/>
<dbReference type="PROSITE" id="PS50110">
    <property type="entry name" value="RESPONSE_REGULATORY"/>
    <property type="match status" value="1"/>
</dbReference>
<dbReference type="InterPro" id="IPR002197">
    <property type="entry name" value="HTH_Fis"/>
</dbReference>
<evidence type="ECO:0000256" key="5">
    <source>
        <dbReference type="ARBA" id="ARBA00023163"/>
    </source>
</evidence>
<dbReference type="InterPro" id="IPR027417">
    <property type="entry name" value="P-loop_NTPase"/>
</dbReference>
<dbReference type="Pfam" id="PF25601">
    <property type="entry name" value="AAA_lid_14"/>
    <property type="match status" value="1"/>
</dbReference>
<evidence type="ECO:0000256" key="1">
    <source>
        <dbReference type="ARBA" id="ARBA00022741"/>
    </source>
</evidence>
<dbReference type="Pfam" id="PF00072">
    <property type="entry name" value="Response_reg"/>
    <property type="match status" value="1"/>
</dbReference>
<dbReference type="CDD" id="cd17549">
    <property type="entry name" value="REC_DctD-like"/>
    <property type="match status" value="1"/>
</dbReference>
<evidence type="ECO:0000256" key="6">
    <source>
        <dbReference type="PROSITE-ProRule" id="PRU00169"/>
    </source>
</evidence>
<dbReference type="Proteomes" id="UP000629025">
    <property type="component" value="Unassembled WGS sequence"/>
</dbReference>
<gene>
    <name evidence="9" type="ORF">GCM10011352_29840</name>
</gene>
<sequence>MKPELPIQAVNECRCVMLVDDEAMVREATEQWLSICGFHVVSLSSAEQALAQLNEGWPGVLLTDVRMPGMDGLALMREVQQTLPGLPVILLTAHGDVDMAIGAMHEGAYDFIEKPYVPDRLAETLQRACDKRRLTLENRRLQLDLASRSGLAGKLIGISPAISRVRDEILLLGQLNTNVIIYGETGTGKELVAQCLHEFSPRSGKPFVPINCGAIPENLIESELFGHEVGAFTGASKRRIGKFEYASGGTLFLDEIESMPVNLQVKLLRALQEGVIERLGSNQSIPVNLRVVAAAKVDLREEEGFREDLFYRLCVSELHLAPLRDRLDDVPLLFAHYVAQAATDHQREPRPLSDHDICALQSYAWPGNVRELKNVAIRFALDHRSSAAELLSRGQVPLVTPRINQRHLPLAVQVDEFEAQVIRLSLKTHRGNIKAVMEELDLPRRTLNQKMLRYGINRSEFVPDESP</sequence>
<dbReference type="InterPro" id="IPR009057">
    <property type="entry name" value="Homeodomain-like_sf"/>
</dbReference>
<dbReference type="CDD" id="cd00009">
    <property type="entry name" value="AAA"/>
    <property type="match status" value="1"/>
</dbReference>
<dbReference type="EMBL" id="BMIJ01000006">
    <property type="protein sequence ID" value="GGC01728.1"/>
    <property type="molecule type" value="Genomic_DNA"/>
</dbReference>
<feature type="domain" description="Sigma-54 factor interaction" evidence="7">
    <location>
        <begin position="155"/>
        <end position="381"/>
    </location>
</feature>
<keyword evidence="2" id="KW-0067">ATP-binding</keyword>
<dbReference type="PROSITE" id="PS50045">
    <property type="entry name" value="SIGMA54_INTERACT_4"/>
    <property type="match status" value="1"/>
</dbReference>
<dbReference type="Gene3D" id="1.10.10.60">
    <property type="entry name" value="Homeodomain-like"/>
    <property type="match status" value="1"/>
</dbReference>
<dbReference type="SUPFAM" id="SSF52172">
    <property type="entry name" value="CheY-like"/>
    <property type="match status" value="1"/>
</dbReference>
<dbReference type="Gene3D" id="3.40.50.300">
    <property type="entry name" value="P-loop containing nucleotide triphosphate hydrolases"/>
    <property type="match status" value="1"/>
</dbReference>
<dbReference type="PROSITE" id="PS00676">
    <property type="entry name" value="SIGMA54_INTERACT_2"/>
    <property type="match status" value="1"/>
</dbReference>
<dbReference type="SUPFAM" id="SSF52540">
    <property type="entry name" value="P-loop containing nucleoside triphosphate hydrolases"/>
    <property type="match status" value="1"/>
</dbReference>
<dbReference type="PANTHER" id="PTHR32071">
    <property type="entry name" value="TRANSCRIPTIONAL REGULATORY PROTEIN"/>
    <property type="match status" value="1"/>
</dbReference>
<dbReference type="PANTHER" id="PTHR32071:SF57">
    <property type="entry name" value="C4-DICARBOXYLATE TRANSPORT TRANSCRIPTIONAL REGULATORY PROTEIN DCTD"/>
    <property type="match status" value="1"/>
</dbReference>
<keyword evidence="1" id="KW-0547">Nucleotide-binding</keyword>
<accession>A0ABQ1KJE3</accession>
<dbReference type="Gene3D" id="1.10.8.60">
    <property type="match status" value="1"/>
</dbReference>
<comment type="caution">
    <text evidence="9">The sequence shown here is derived from an EMBL/GenBank/DDBJ whole genome shotgun (WGS) entry which is preliminary data.</text>
</comment>
<dbReference type="SMART" id="SM00448">
    <property type="entry name" value="REC"/>
    <property type="match status" value="1"/>
</dbReference>
<dbReference type="InterPro" id="IPR058031">
    <property type="entry name" value="AAA_lid_NorR"/>
</dbReference>
<dbReference type="Gene3D" id="3.40.50.2300">
    <property type="match status" value="1"/>
</dbReference>
<dbReference type="SMART" id="SM00382">
    <property type="entry name" value="AAA"/>
    <property type="match status" value="1"/>
</dbReference>
<organism evidence="9 10">
    <name type="scientific">Marinobacterium zhoushanense</name>
    <dbReference type="NCBI Taxonomy" id="1679163"/>
    <lineage>
        <taxon>Bacteria</taxon>
        <taxon>Pseudomonadati</taxon>
        <taxon>Pseudomonadota</taxon>
        <taxon>Gammaproteobacteria</taxon>
        <taxon>Oceanospirillales</taxon>
        <taxon>Oceanospirillaceae</taxon>
        <taxon>Marinobacterium</taxon>
    </lineage>
</organism>
<keyword evidence="4" id="KW-0238">DNA-binding</keyword>
<dbReference type="InterPro" id="IPR003593">
    <property type="entry name" value="AAA+_ATPase"/>
</dbReference>
<evidence type="ECO:0000256" key="2">
    <source>
        <dbReference type="ARBA" id="ARBA00022840"/>
    </source>
</evidence>
<feature type="modified residue" description="4-aspartylphosphate" evidence="6">
    <location>
        <position position="64"/>
    </location>
</feature>
<dbReference type="PROSITE" id="PS00688">
    <property type="entry name" value="SIGMA54_INTERACT_3"/>
    <property type="match status" value="1"/>
</dbReference>
<keyword evidence="10" id="KW-1185">Reference proteome</keyword>
<evidence type="ECO:0000259" key="7">
    <source>
        <dbReference type="PROSITE" id="PS50045"/>
    </source>
</evidence>
<dbReference type="InterPro" id="IPR025944">
    <property type="entry name" value="Sigma_54_int_dom_CS"/>
</dbReference>
<evidence type="ECO:0000256" key="3">
    <source>
        <dbReference type="ARBA" id="ARBA00023015"/>
    </source>
</evidence>
<keyword evidence="6" id="KW-0597">Phosphoprotein</keyword>
<dbReference type="InterPro" id="IPR025662">
    <property type="entry name" value="Sigma_54_int_dom_ATP-bd_1"/>
</dbReference>
<evidence type="ECO:0000259" key="8">
    <source>
        <dbReference type="PROSITE" id="PS50110"/>
    </source>
</evidence>
<dbReference type="InterPro" id="IPR011006">
    <property type="entry name" value="CheY-like_superfamily"/>
</dbReference>
<evidence type="ECO:0000256" key="4">
    <source>
        <dbReference type="ARBA" id="ARBA00023125"/>
    </source>
</evidence>
<dbReference type="PROSITE" id="PS00675">
    <property type="entry name" value="SIGMA54_INTERACT_1"/>
    <property type="match status" value="1"/>
</dbReference>
<dbReference type="InterPro" id="IPR001789">
    <property type="entry name" value="Sig_transdc_resp-reg_receiver"/>
</dbReference>
<dbReference type="InterPro" id="IPR002078">
    <property type="entry name" value="Sigma_54_int"/>
</dbReference>
<feature type="domain" description="Response regulatory" evidence="8">
    <location>
        <begin position="15"/>
        <end position="129"/>
    </location>
</feature>
<keyword evidence="5" id="KW-0804">Transcription</keyword>
<reference evidence="10" key="1">
    <citation type="journal article" date="2019" name="Int. J. Syst. Evol. Microbiol.">
        <title>The Global Catalogue of Microorganisms (GCM) 10K type strain sequencing project: providing services to taxonomists for standard genome sequencing and annotation.</title>
        <authorList>
            <consortium name="The Broad Institute Genomics Platform"/>
            <consortium name="The Broad Institute Genome Sequencing Center for Infectious Disease"/>
            <person name="Wu L."/>
            <person name="Ma J."/>
        </authorList>
    </citation>
    <scope>NUCLEOTIDE SEQUENCE [LARGE SCALE GENOMIC DNA]</scope>
    <source>
        <strain evidence="10">CGMCC 1.15341</strain>
    </source>
</reference>
<evidence type="ECO:0000313" key="10">
    <source>
        <dbReference type="Proteomes" id="UP000629025"/>
    </source>
</evidence>
<keyword evidence="3" id="KW-0805">Transcription regulation</keyword>
<dbReference type="RefSeq" id="WP_188749736.1">
    <property type="nucleotide sequence ID" value="NZ_BMIJ01000006.1"/>
</dbReference>